<name>A0A2W4YMM4_9CYAN</name>
<evidence type="ECO:0000256" key="4">
    <source>
        <dbReference type="ARBA" id="ARBA00022617"/>
    </source>
</evidence>
<evidence type="ECO:0000256" key="3">
    <source>
        <dbReference type="ARBA" id="ARBA00022448"/>
    </source>
</evidence>
<comment type="caution">
    <text evidence="11">The sequence shown here is derived from an EMBL/GenBank/DDBJ whole genome shotgun (WGS) entry which is preliminary data.</text>
</comment>
<evidence type="ECO:0000313" key="12">
    <source>
        <dbReference type="Proteomes" id="UP000249467"/>
    </source>
</evidence>
<dbReference type="GO" id="GO:0015979">
    <property type="term" value="P:photosynthesis"/>
    <property type="evidence" value="ECO:0007669"/>
    <property type="project" value="UniProtKB-UniRule"/>
</dbReference>
<comment type="subcellular location">
    <subcellularLocation>
        <location evidence="1 9">Cellular thylakoid lumen</location>
    </subcellularLocation>
</comment>
<organism evidence="11 12">
    <name type="scientific">Pseudanabaena frigida</name>
    <dbReference type="NCBI Taxonomy" id="945775"/>
    <lineage>
        <taxon>Bacteria</taxon>
        <taxon>Bacillati</taxon>
        <taxon>Cyanobacteriota</taxon>
        <taxon>Cyanophyceae</taxon>
        <taxon>Pseudanabaenales</taxon>
        <taxon>Pseudanabaenaceae</taxon>
        <taxon>Pseudanabaena</taxon>
    </lineage>
</organism>
<comment type="PTM">
    <text evidence="9">Binds 1 heme c group per subunit.</text>
</comment>
<reference evidence="11 12" key="1">
    <citation type="submission" date="2018-04" db="EMBL/GenBank/DDBJ databases">
        <authorList>
            <person name="Go L.Y."/>
            <person name="Mitchell J.A."/>
        </authorList>
    </citation>
    <scope>NUCLEOTIDE SEQUENCE [LARGE SCALE GENOMIC DNA]</scope>
    <source>
        <strain evidence="11">ULC066bin1</strain>
    </source>
</reference>
<reference evidence="11 12" key="2">
    <citation type="submission" date="2018-06" db="EMBL/GenBank/DDBJ databases">
        <title>Metagenomic assembly of (sub)arctic Cyanobacteria and their associated microbiome from non-axenic cultures.</title>
        <authorList>
            <person name="Baurain D."/>
        </authorList>
    </citation>
    <scope>NUCLEOTIDE SEQUENCE [LARGE SCALE GENOMIC DNA]</scope>
    <source>
        <strain evidence="11">ULC066bin1</strain>
    </source>
</reference>
<keyword evidence="5 9" id="KW-0479">Metal-binding</keyword>
<feature type="binding site" description="axial binding residue" evidence="9">
    <location>
        <position position="43"/>
    </location>
    <ligand>
        <name>heme c</name>
        <dbReference type="ChEBI" id="CHEBI:61717"/>
    </ligand>
    <ligandPart>
        <name>Fe</name>
        <dbReference type="ChEBI" id="CHEBI:18248"/>
    </ligandPart>
</feature>
<feature type="signal peptide" evidence="9">
    <location>
        <begin position="1"/>
        <end position="26"/>
    </location>
</feature>
<comment type="similarity">
    <text evidence="2 9">Belongs to the cytochrome c family. PetJ subfamily.</text>
</comment>
<dbReference type="Proteomes" id="UP000249467">
    <property type="component" value="Unassembled WGS sequence"/>
</dbReference>
<dbReference type="PROSITE" id="PS51007">
    <property type="entry name" value="CYTC"/>
    <property type="match status" value="1"/>
</dbReference>
<evidence type="ECO:0000256" key="6">
    <source>
        <dbReference type="ARBA" id="ARBA00022982"/>
    </source>
</evidence>
<evidence type="ECO:0000256" key="9">
    <source>
        <dbReference type="HAMAP-Rule" id="MF_00594"/>
    </source>
</evidence>
<gene>
    <name evidence="9" type="primary">petJ</name>
    <name evidence="11" type="ORF">DCF19_03185</name>
</gene>
<dbReference type="EMBL" id="QBML01000003">
    <property type="protein sequence ID" value="PZO44218.1"/>
    <property type="molecule type" value="Genomic_DNA"/>
</dbReference>
<dbReference type="PANTHER" id="PTHR34688">
    <property type="entry name" value="CYTOCHROME C6, CHLOROPLASTIC"/>
    <property type="match status" value="1"/>
</dbReference>
<evidence type="ECO:0000256" key="8">
    <source>
        <dbReference type="ARBA" id="ARBA00023078"/>
    </source>
</evidence>
<keyword evidence="4 9" id="KW-0349">Heme</keyword>
<dbReference type="GO" id="GO:0020037">
    <property type="term" value="F:heme binding"/>
    <property type="evidence" value="ECO:0007669"/>
    <property type="project" value="InterPro"/>
</dbReference>
<dbReference type="InterPro" id="IPR008168">
    <property type="entry name" value="Cyt_C_IC"/>
</dbReference>
<evidence type="ECO:0000259" key="10">
    <source>
        <dbReference type="PROSITE" id="PS51007"/>
    </source>
</evidence>
<dbReference type="GO" id="GO:0005506">
    <property type="term" value="F:iron ion binding"/>
    <property type="evidence" value="ECO:0007669"/>
    <property type="project" value="InterPro"/>
</dbReference>
<dbReference type="Pfam" id="PF13442">
    <property type="entry name" value="Cytochrome_CBB3"/>
    <property type="match status" value="1"/>
</dbReference>
<accession>A0A2W4YMM4</accession>
<evidence type="ECO:0000256" key="5">
    <source>
        <dbReference type="ARBA" id="ARBA00022723"/>
    </source>
</evidence>
<dbReference type="InterPro" id="IPR023655">
    <property type="entry name" value="Cyt_C6"/>
</dbReference>
<proteinExistence type="inferred from homology"/>
<dbReference type="InterPro" id="IPR009056">
    <property type="entry name" value="Cyt_c-like_dom"/>
</dbReference>
<evidence type="ECO:0000313" key="11">
    <source>
        <dbReference type="EMBL" id="PZO44218.1"/>
    </source>
</evidence>
<feature type="domain" description="Cytochrome c" evidence="10">
    <location>
        <begin position="26"/>
        <end position="106"/>
    </location>
</feature>
<dbReference type="GO" id="GO:0009055">
    <property type="term" value="F:electron transfer activity"/>
    <property type="evidence" value="ECO:0007669"/>
    <property type="project" value="UniProtKB-UniRule"/>
</dbReference>
<keyword evidence="7 9" id="KW-0408">Iron</keyword>
<feature type="binding site" description="covalent" evidence="9">
    <location>
        <position position="42"/>
    </location>
    <ligand>
        <name>heme c</name>
        <dbReference type="ChEBI" id="CHEBI:61717"/>
    </ligand>
</feature>
<keyword evidence="8 9" id="KW-0793">Thylakoid</keyword>
<dbReference type="AlphaFoldDB" id="A0A2W4YMM4"/>
<protein>
    <recommendedName>
        <fullName evidence="9">Cytochrome c6</fullName>
    </recommendedName>
    <alternativeName>
        <fullName evidence="9">Cytochrome c-553</fullName>
    </alternativeName>
    <alternativeName>
        <fullName evidence="9">Cytochrome c553</fullName>
    </alternativeName>
    <alternativeName>
        <fullName evidence="9">Soluble cytochrome f</fullName>
    </alternativeName>
</protein>
<keyword evidence="9" id="KW-0602">Photosynthesis</keyword>
<dbReference type="NCBIfam" id="NF045930">
    <property type="entry name" value="Cytc6PetJCyano"/>
    <property type="match status" value="1"/>
</dbReference>
<keyword evidence="3 9" id="KW-0813">Transport</keyword>
<sequence precursor="true">MKRIFSIIAIALTMFVSLAFGQPAFAEVSAGAKIFNNNCAQCHAGGKNNVVAAKTLKADALEKYGKNTVEAISLQVSKGKGAMPAFGKKLSADEINLVANYVLDQAKNGWAKG</sequence>
<dbReference type="PANTHER" id="PTHR34688:SF2">
    <property type="entry name" value="CYTOCHROME C6, CHLOROPLASTIC"/>
    <property type="match status" value="1"/>
</dbReference>
<dbReference type="PRINTS" id="PR00605">
    <property type="entry name" value="CYTCHROMECIC"/>
</dbReference>
<feature type="chain" id="PRO_5016186206" description="Cytochrome c6" evidence="9">
    <location>
        <begin position="27"/>
        <end position="113"/>
    </location>
</feature>
<dbReference type="SUPFAM" id="SSF46626">
    <property type="entry name" value="Cytochrome c"/>
    <property type="match status" value="1"/>
</dbReference>
<evidence type="ECO:0000256" key="1">
    <source>
        <dbReference type="ARBA" id="ARBA00004518"/>
    </source>
</evidence>
<keyword evidence="9" id="KW-0732">Signal</keyword>
<keyword evidence="6 9" id="KW-0249">Electron transport</keyword>
<comment type="function">
    <text evidence="9">Functions as an electron carrier between membrane-bound cytochrome b6-f and photosystem I in oxygenic photosynthesis.</text>
</comment>
<dbReference type="Gene3D" id="1.10.760.10">
    <property type="entry name" value="Cytochrome c-like domain"/>
    <property type="match status" value="1"/>
</dbReference>
<evidence type="ECO:0000256" key="7">
    <source>
        <dbReference type="ARBA" id="ARBA00023004"/>
    </source>
</evidence>
<evidence type="ECO:0000256" key="2">
    <source>
        <dbReference type="ARBA" id="ARBA00009650"/>
    </source>
</evidence>
<dbReference type="HAMAP" id="MF_00594">
    <property type="entry name" value="Cytc_PetJ"/>
    <property type="match status" value="1"/>
</dbReference>
<feature type="binding site" description="axial binding residue" evidence="9">
    <location>
        <position position="83"/>
    </location>
    <ligand>
        <name>heme c</name>
        <dbReference type="ChEBI" id="CHEBI:61717"/>
    </ligand>
    <ligandPart>
        <name>Fe</name>
        <dbReference type="ChEBI" id="CHEBI:18248"/>
    </ligandPart>
</feature>
<feature type="binding site" description="covalent" evidence="9">
    <location>
        <position position="39"/>
    </location>
    <ligand>
        <name>heme c</name>
        <dbReference type="ChEBI" id="CHEBI:61717"/>
    </ligand>
</feature>
<dbReference type="GO" id="GO:0031979">
    <property type="term" value="C:plasma membrane-derived thylakoid lumen"/>
    <property type="evidence" value="ECO:0007669"/>
    <property type="project" value="UniProtKB-SubCell"/>
</dbReference>
<dbReference type="InterPro" id="IPR036909">
    <property type="entry name" value="Cyt_c-like_dom_sf"/>
</dbReference>
<comment type="subunit">
    <text evidence="9">Monomer.</text>
</comment>